<evidence type="ECO:0000313" key="3">
    <source>
        <dbReference type="Proteomes" id="UP000594220"/>
    </source>
</evidence>
<reference evidence="2" key="2">
    <citation type="submission" date="2025-09" db="UniProtKB">
        <authorList>
            <consortium name="Ensembl"/>
        </authorList>
    </citation>
    <scope>IDENTIFICATION</scope>
</reference>
<dbReference type="GeneTree" id="ENSGT00960000189285"/>
<proteinExistence type="predicted"/>
<dbReference type="AlphaFoldDB" id="A0A7M4F1R7"/>
<accession>A0A7M4F1R7</accession>
<dbReference type="OMA" id="SEMEHKE"/>
<dbReference type="Ensembl" id="ENSCPRT00005021237.1">
    <property type="protein sequence ID" value="ENSCPRP00005018152.1"/>
    <property type="gene ID" value="ENSCPRG00005012655.1"/>
</dbReference>
<name>A0A7M4F1R7_CROPO</name>
<sequence>MAGQLGVLLIGRAQGTYRARPQSEAVNYDKVKKEIMYHLNINPERYRQAFRMKKQSEDKSPWILLQVLADLFDKWLRPQEVSKVDLCDQILLEQFLMDLDHGTQWWVRCHCPKSSAGALRLAEDYDSAQGEGDQELGIKGRLTTISSEMEHKEPWELR</sequence>
<dbReference type="InterPro" id="IPR038269">
    <property type="entry name" value="SCAN_sf"/>
</dbReference>
<dbReference type="PANTHER" id="PTHR46888">
    <property type="entry name" value="ZINC KNUCKLE DOMAINCONTAINING PROTEIN-RELATED"/>
    <property type="match status" value="1"/>
</dbReference>
<dbReference type="Gene3D" id="1.10.4020.10">
    <property type="entry name" value="DNA breaking-rejoining enzymes"/>
    <property type="match status" value="1"/>
</dbReference>
<dbReference type="SUPFAM" id="SSF47353">
    <property type="entry name" value="Retrovirus capsid dimerization domain-like"/>
    <property type="match status" value="1"/>
</dbReference>
<dbReference type="Proteomes" id="UP000594220">
    <property type="component" value="Unplaced"/>
</dbReference>
<evidence type="ECO:0000313" key="2">
    <source>
        <dbReference type="Ensembl" id="ENSCPRP00005018152.1"/>
    </source>
</evidence>
<feature type="domain" description="SCAN box" evidence="1">
    <location>
        <begin position="47"/>
        <end position="126"/>
    </location>
</feature>
<keyword evidence="3" id="KW-1185">Reference proteome</keyword>
<dbReference type="Pfam" id="PF02023">
    <property type="entry name" value="SCAN"/>
    <property type="match status" value="1"/>
</dbReference>
<dbReference type="PANTHER" id="PTHR46888:SF1">
    <property type="entry name" value="RIBONUCLEASE H"/>
    <property type="match status" value="1"/>
</dbReference>
<dbReference type="PROSITE" id="PS50804">
    <property type="entry name" value="SCAN_BOX"/>
    <property type="match status" value="1"/>
</dbReference>
<protein>
    <recommendedName>
        <fullName evidence="1">SCAN box domain-containing protein</fullName>
    </recommendedName>
</protein>
<reference evidence="2" key="1">
    <citation type="submission" date="2025-08" db="UniProtKB">
        <authorList>
            <consortium name="Ensembl"/>
        </authorList>
    </citation>
    <scope>IDENTIFICATION</scope>
</reference>
<evidence type="ECO:0000259" key="1">
    <source>
        <dbReference type="PROSITE" id="PS50804"/>
    </source>
</evidence>
<dbReference type="SMART" id="SM00431">
    <property type="entry name" value="SCAN"/>
    <property type="match status" value="1"/>
</dbReference>
<organism evidence="2 3">
    <name type="scientific">Crocodylus porosus</name>
    <name type="common">Saltwater crocodile</name>
    <name type="synonym">Estuarine crocodile</name>
    <dbReference type="NCBI Taxonomy" id="8502"/>
    <lineage>
        <taxon>Eukaryota</taxon>
        <taxon>Metazoa</taxon>
        <taxon>Chordata</taxon>
        <taxon>Craniata</taxon>
        <taxon>Vertebrata</taxon>
        <taxon>Euteleostomi</taxon>
        <taxon>Archelosauria</taxon>
        <taxon>Archosauria</taxon>
        <taxon>Crocodylia</taxon>
        <taxon>Longirostres</taxon>
        <taxon>Crocodylidae</taxon>
        <taxon>Crocodylus</taxon>
    </lineage>
</organism>
<dbReference type="InterPro" id="IPR003309">
    <property type="entry name" value="SCAN_dom"/>
</dbReference>